<comment type="caution">
    <text evidence="1">The sequence shown here is derived from an EMBL/GenBank/DDBJ whole genome shotgun (WGS) entry which is preliminary data.</text>
</comment>
<evidence type="ECO:0000313" key="2">
    <source>
        <dbReference type="Proteomes" id="UP000838756"/>
    </source>
</evidence>
<accession>A0A8S4R814</accession>
<keyword evidence="2" id="KW-1185">Reference proteome</keyword>
<dbReference type="AlphaFoldDB" id="A0A8S4R814"/>
<organism evidence="1 2">
    <name type="scientific">Pararge aegeria aegeria</name>
    <dbReference type="NCBI Taxonomy" id="348720"/>
    <lineage>
        <taxon>Eukaryota</taxon>
        <taxon>Metazoa</taxon>
        <taxon>Ecdysozoa</taxon>
        <taxon>Arthropoda</taxon>
        <taxon>Hexapoda</taxon>
        <taxon>Insecta</taxon>
        <taxon>Pterygota</taxon>
        <taxon>Neoptera</taxon>
        <taxon>Endopterygota</taxon>
        <taxon>Lepidoptera</taxon>
        <taxon>Glossata</taxon>
        <taxon>Ditrysia</taxon>
        <taxon>Papilionoidea</taxon>
        <taxon>Nymphalidae</taxon>
        <taxon>Satyrinae</taxon>
        <taxon>Satyrini</taxon>
        <taxon>Parargina</taxon>
        <taxon>Pararge</taxon>
    </lineage>
</organism>
<dbReference type="Proteomes" id="UP000838756">
    <property type="component" value="Unassembled WGS sequence"/>
</dbReference>
<evidence type="ECO:0000313" key="1">
    <source>
        <dbReference type="EMBL" id="CAH2230586.1"/>
    </source>
</evidence>
<protein>
    <submittedName>
        <fullName evidence="1">Jg19028 protein</fullName>
    </submittedName>
</protein>
<dbReference type="OrthoDB" id="7339394at2759"/>
<sequence length="76" mass="8791">MYFHWKKEHKIERMSITTVERPTVSMMISADKCLLRRRRYAHEIDVYDVISKSDVSLTKNLEGSPYAKVDAGATDA</sequence>
<name>A0A8S4R814_9NEOP</name>
<reference evidence="1" key="1">
    <citation type="submission" date="2022-03" db="EMBL/GenBank/DDBJ databases">
        <authorList>
            <person name="Lindestad O."/>
        </authorList>
    </citation>
    <scope>NUCLEOTIDE SEQUENCE</scope>
</reference>
<proteinExistence type="predicted"/>
<dbReference type="EMBL" id="CAKXAJ010024818">
    <property type="protein sequence ID" value="CAH2230586.1"/>
    <property type="molecule type" value="Genomic_DNA"/>
</dbReference>
<gene>
    <name evidence="1" type="primary">jg19028</name>
    <name evidence="1" type="ORF">PAEG_LOCUS9792</name>
</gene>